<dbReference type="AlphaFoldDB" id="A0A919K1V9"/>
<accession>A0A919K1V9</accession>
<evidence type="ECO:0000313" key="1">
    <source>
        <dbReference type="EMBL" id="GIE97904.1"/>
    </source>
</evidence>
<dbReference type="Proteomes" id="UP000636960">
    <property type="component" value="Unassembled WGS sequence"/>
</dbReference>
<evidence type="ECO:0000313" key="2">
    <source>
        <dbReference type="Proteomes" id="UP000636960"/>
    </source>
</evidence>
<protein>
    <submittedName>
        <fullName evidence="1">Uncharacterized protein</fullName>
    </submittedName>
</protein>
<name>A0A919K1V9_9ACTN</name>
<sequence length="79" mass="7107">MVAVLLGSDGVALGGPAGELTSVGVGTGGSVSGGSVGADVAVGGVAVTVVEGRTVTGALAAALGGTGADDRPGRGGWDE</sequence>
<keyword evidence="2" id="KW-1185">Reference proteome</keyword>
<comment type="caution">
    <text evidence="1">The sequence shown here is derived from an EMBL/GenBank/DDBJ whole genome shotgun (WGS) entry which is preliminary data.</text>
</comment>
<gene>
    <name evidence="1" type="ORF">Ari01nite_53690</name>
</gene>
<dbReference type="EMBL" id="BOMV01000059">
    <property type="protein sequence ID" value="GIE97904.1"/>
    <property type="molecule type" value="Genomic_DNA"/>
</dbReference>
<reference evidence="1" key="1">
    <citation type="submission" date="2021-01" db="EMBL/GenBank/DDBJ databases">
        <title>Whole genome shotgun sequence of Actinoplanes rishiriensis NBRC 108556.</title>
        <authorList>
            <person name="Komaki H."/>
            <person name="Tamura T."/>
        </authorList>
    </citation>
    <scope>NUCLEOTIDE SEQUENCE</scope>
    <source>
        <strain evidence="1">NBRC 108556</strain>
    </source>
</reference>
<organism evidence="1 2">
    <name type="scientific">Paractinoplanes rishiriensis</name>
    <dbReference type="NCBI Taxonomy" id="1050105"/>
    <lineage>
        <taxon>Bacteria</taxon>
        <taxon>Bacillati</taxon>
        <taxon>Actinomycetota</taxon>
        <taxon>Actinomycetes</taxon>
        <taxon>Micromonosporales</taxon>
        <taxon>Micromonosporaceae</taxon>
        <taxon>Paractinoplanes</taxon>
    </lineage>
</organism>
<proteinExistence type="predicted"/>